<proteinExistence type="predicted"/>
<protein>
    <submittedName>
        <fullName evidence="1">1155_t:CDS:1</fullName>
    </submittedName>
</protein>
<organism evidence="1 2">
    <name type="scientific">Cetraspora pellucida</name>
    <dbReference type="NCBI Taxonomy" id="1433469"/>
    <lineage>
        <taxon>Eukaryota</taxon>
        <taxon>Fungi</taxon>
        <taxon>Fungi incertae sedis</taxon>
        <taxon>Mucoromycota</taxon>
        <taxon>Glomeromycotina</taxon>
        <taxon>Glomeromycetes</taxon>
        <taxon>Diversisporales</taxon>
        <taxon>Gigasporaceae</taxon>
        <taxon>Cetraspora</taxon>
    </lineage>
</organism>
<keyword evidence="2" id="KW-1185">Reference proteome</keyword>
<dbReference type="Proteomes" id="UP000789366">
    <property type="component" value="Unassembled WGS sequence"/>
</dbReference>
<dbReference type="EMBL" id="CAJVPW010012357">
    <property type="protein sequence ID" value="CAG8634724.1"/>
    <property type="molecule type" value="Genomic_DNA"/>
</dbReference>
<evidence type="ECO:0000313" key="1">
    <source>
        <dbReference type="EMBL" id="CAG8634724.1"/>
    </source>
</evidence>
<accession>A0ACA9N5N9</accession>
<evidence type="ECO:0000313" key="2">
    <source>
        <dbReference type="Proteomes" id="UP000789366"/>
    </source>
</evidence>
<comment type="caution">
    <text evidence="1">The sequence shown here is derived from an EMBL/GenBank/DDBJ whole genome shotgun (WGS) entry which is preliminary data.</text>
</comment>
<sequence length="141" mass="16218">MPLIELSEMVINVKKLKDASEAYSNFLSTEKMTMLIHSSPGTWKTIALREIIIALKDKLDEYNEKLYLAFKYSSNQHFQIVPFFHPQGQINLDAQIQRDWKKRALCFKEGIILITISYCVVDLPTFIKSALNAFGFLPIST</sequence>
<gene>
    <name evidence="1" type="ORF">SPELUC_LOCUS8342</name>
</gene>
<reference evidence="1" key="1">
    <citation type="submission" date="2021-06" db="EMBL/GenBank/DDBJ databases">
        <authorList>
            <person name="Kallberg Y."/>
            <person name="Tangrot J."/>
            <person name="Rosling A."/>
        </authorList>
    </citation>
    <scope>NUCLEOTIDE SEQUENCE</scope>
    <source>
        <strain evidence="1">28 12/20/2015</strain>
    </source>
</reference>
<name>A0ACA9N5N9_9GLOM</name>